<evidence type="ECO:0000313" key="2">
    <source>
        <dbReference type="Proteomes" id="UP000214365"/>
    </source>
</evidence>
<reference evidence="1 2" key="1">
    <citation type="submission" date="2015-06" db="EMBL/GenBank/DDBJ databases">
        <title>Talaromyces atroroseus IBT 11181 draft genome.</title>
        <authorList>
            <person name="Rasmussen K.B."/>
            <person name="Rasmussen S."/>
            <person name="Petersen B."/>
            <person name="Sicheritz-Ponten T."/>
            <person name="Mortensen U.H."/>
            <person name="Thrane U."/>
        </authorList>
    </citation>
    <scope>NUCLEOTIDE SEQUENCE [LARGE SCALE GENOMIC DNA]</scope>
    <source>
        <strain evidence="1 2">IBT 11181</strain>
    </source>
</reference>
<dbReference type="AlphaFoldDB" id="A0A225AT98"/>
<dbReference type="EMBL" id="LFMY01000010">
    <property type="protein sequence ID" value="OKL58176.1"/>
    <property type="molecule type" value="Genomic_DNA"/>
</dbReference>
<sequence length="95" mass="10770">MEGNSERKPHLGIEEGKQDPVSTIGTSSLWYEYCASEYPMNIDIQSDVYLDFDGARYTRALATNSSYMIRFFLAAPDTAFSMNPVFHRTKSFALV</sequence>
<dbReference type="RefSeq" id="XP_020118297.1">
    <property type="nucleotide sequence ID" value="XM_020269195.1"/>
</dbReference>
<protein>
    <submittedName>
        <fullName evidence="1">Uncharacterized protein</fullName>
    </submittedName>
</protein>
<evidence type="ECO:0000313" key="1">
    <source>
        <dbReference type="EMBL" id="OKL58176.1"/>
    </source>
</evidence>
<comment type="caution">
    <text evidence="1">The sequence shown here is derived from an EMBL/GenBank/DDBJ whole genome shotgun (WGS) entry which is preliminary data.</text>
</comment>
<accession>A0A225AT98</accession>
<organism evidence="1 2">
    <name type="scientific">Talaromyces atroroseus</name>
    <dbReference type="NCBI Taxonomy" id="1441469"/>
    <lineage>
        <taxon>Eukaryota</taxon>
        <taxon>Fungi</taxon>
        <taxon>Dikarya</taxon>
        <taxon>Ascomycota</taxon>
        <taxon>Pezizomycotina</taxon>
        <taxon>Eurotiomycetes</taxon>
        <taxon>Eurotiomycetidae</taxon>
        <taxon>Eurotiales</taxon>
        <taxon>Trichocomaceae</taxon>
        <taxon>Talaromyces</taxon>
        <taxon>Talaromyces sect. Trachyspermi</taxon>
    </lineage>
</organism>
<gene>
    <name evidence="1" type="ORF">UA08_06871</name>
</gene>
<name>A0A225AT98_TALAT</name>
<keyword evidence="2" id="KW-1185">Reference proteome</keyword>
<dbReference type="Proteomes" id="UP000214365">
    <property type="component" value="Unassembled WGS sequence"/>
</dbReference>
<dbReference type="GeneID" id="31006626"/>
<proteinExistence type="predicted"/>